<name>A0A2G9C1X5_9BURK</name>
<reference evidence="3 4" key="1">
    <citation type="submission" date="2017-11" db="EMBL/GenBank/DDBJ databases">
        <title>Draft genome sequence of Mitsuaria sp. HWN-4.</title>
        <authorList>
            <person name="Gundlapally S.R."/>
        </authorList>
    </citation>
    <scope>NUCLEOTIDE SEQUENCE [LARGE SCALE GENOMIC DNA]</scope>
    <source>
        <strain evidence="3 4">HWN-4</strain>
    </source>
</reference>
<sequence>MTPRPRWSGSRSDLGEPGGHVEKRPQMKFKYGMLMPLLALFAVAVGFPLCYAA</sequence>
<keyword evidence="2" id="KW-1133">Transmembrane helix</keyword>
<evidence type="ECO:0000256" key="2">
    <source>
        <dbReference type="SAM" id="Phobius"/>
    </source>
</evidence>
<evidence type="ECO:0000313" key="4">
    <source>
        <dbReference type="Proteomes" id="UP000231501"/>
    </source>
</evidence>
<evidence type="ECO:0000256" key="1">
    <source>
        <dbReference type="SAM" id="MobiDB-lite"/>
    </source>
</evidence>
<feature type="region of interest" description="Disordered" evidence="1">
    <location>
        <begin position="1"/>
        <end position="21"/>
    </location>
</feature>
<dbReference type="Proteomes" id="UP000231501">
    <property type="component" value="Unassembled WGS sequence"/>
</dbReference>
<organism evidence="3 4">
    <name type="scientific">Roseateles chitinivorans</name>
    <dbReference type="NCBI Taxonomy" id="2917965"/>
    <lineage>
        <taxon>Bacteria</taxon>
        <taxon>Pseudomonadati</taxon>
        <taxon>Pseudomonadota</taxon>
        <taxon>Betaproteobacteria</taxon>
        <taxon>Burkholderiales</taxon>
        <taxon>Sphaerotilaceae</taxon>
        <taxon>Roseateles</taxon>
    </lineage>
</organism>
<keyword evidence="2" id="KW-0472">Membrane</keyword>
<comment type="caution">
    <text evidence="3">The sequence shown here is derived from an EMBL/GenBank/DDBJ whole genome shotgun (WGS) entry which is preliminary data.</text>
</comment>
<keyword evidence="4" id="KW-1185">Reference proteome</keyword>
<dbReference type="AlphaFoldDB" id="A0A2G9C1X5"/>
<feature type="transmembrane region" description="Helical" evidence="2">
    <location>
        <begin position="33"/>
        <end position="52"/>
    </location>
</feature>
<accession>A0A2G9C1X5</accession>
<dbReference type="EMBL" id="PEOG01000186">
    <property type="protein sequence ID" value="PIM50407.1"/>
    <property type="molecule type" value="Genomic_DNA"/>
</dbReference>
<protein>
    <submittedName>
        <fullName evidence="3">ABC transporter permease</fullName>
    </submittedName>
</protein>
<evidence type="ECO:0000313" key="3">
    <source>
        <dbReference type="EMBL" id="PIM50407.1"/>
    </source>
</evidence>
<gene>
    <name evidence="3" type="ORF">CS062_25195</name>
</gene>
<keyword evidence="2" id="KW-0812">Transmembrane</keyword>
<feature type="non-terminal residue" evidence="3">
    <location>
        <position position="53"/>
    </location>
</feature>
<proteinExistence type="predicted"/>